<evidence type="ECO:0000256" key="5">
    <source>
        <dbReference type="ARBA" id="ARBA00012756"/>
    </source>
</evidence>
<dbReference type="InterPro" id="IPR017853">
    <property type="entry name" value="GH"/>
</dbReference>
<organism evidence="12 13">
    <name type="scientific">Flavivirga jejuensis</name>
    <dbReference type="NCBI Taxonomy" id="870487"/>
    <lineage>
        <taxon>Bacteria</taxon>
        <taxon>Pseudomonadati</taxon>
        <taxon>Bacteroidota</taxon>
        <taxon>Flavobacteriia</taxon>
        <taxon>Flavobacteriales</taxon>
        <taxon>Flavobacteriaceae</taxon>
        <taxon>Flavivirga</taxon>
    </lineage>
</organism>
<evidence type="ECO:0000256" key="3">
    <source>
        <dbReference type="ARBA" id="ARBA00007401"/>
    </source>
</evidence>
<dbReference type="InterPro" id="IPR006103">
    <property type="entry name" value="Glyco_hydro_2_cat"/>
</dbReference>
<dbReference type="SUPFAM" id="SSF51445">
    <property type="entry name" value="(Trans)glycosidases"/>
    <property type="match status" value="1"/>
</dbReference>
<gene>
    <name evidence="12" type="ORF">Q4Q40_04615</name>
</gene>
<evidence type="ECO:0000256" key="1">
    <source>
        <dbReference type="ARBA" id="ARBA00001412"/>
    </source>
</evidence>
<dbReference type="EMBL" id="JAUOEL010000001">
    <property type="protein sequence ID" value="MDO5973460.1"/>
    <property type="molecule type" value="Genomic_DNA"/>
</dbReference>
<sequence>MNKYFYLLVICLVTLSCNNSNEKPIYFAEKWEHPEWENPEVFQINREEPTASFYRYSTVDDALKNESWNNSTLYHSLNGQWNFHYADSVSVRPTDFYKTDFNTKNWDTINVPSNWEMQGFGIPVYINRIYIFPANPPFIPHNINNVGSYKRDFEISEDWDGKDIYLHFAGVSGAMYVWVNGQKVGYNEGSKTPAEFNITDVVKAGKNSVSVQVLRWSDASYMEDQDFWRLSGIDRDVYVYASNKITVRDFRVIADLENNYTDGAFKTSLKVDNNTKNEIENTIEIKLMDGAEVVYTESKAVNLKEGRNTVDFTHTINNVKTWNAEKPNLYTLLIHLKDKKNQTLEATSIKVGFRNIKIENNQFLVNGKPVLLKGANLHDHSDTEGHAISEALTLKDLEVMKQNNLNAIRCSHYPKDPHFYRMCDTYGFYVVDEANIETHGMGTTNQGLDKNKKAQAVHPAYLPQWKAMHMDRTIRMFERDKNFPCIVTWSLGNEAGNGENFFATYKWLKENDTTRPTQYEGATNYANTDIQAPMYWTIEKMIEYAENEPTRPLIQCEYAHAMGNSTGNFQKYWDVIEKYDIMQGGFIWDWVDQGLLTKNEAGEPFWAYGGDLGGDVFRNDVNFCLNGIVNPDRTAHPALYEVKKVYQYVKFKASNLKAGEIEIKNGYDFTNLKDYDFKWTLLEDGIEKVRGTLAQQDIAPSQTKKVKINLPYLEKPKAEYHLNIYALNKNETDLLPLNHVVAFEQFQLSETHFNSKLSKSNEAILVEKYGDLTKIYNANFELKLNAKTGKITSLDYGSGNILVESIAPNFWRAVTDNDFGAKSPEKLNVWQKATKKQSIKTVKLYNSLKEIPVSENSKVTGDLRIQTIFDLITSVKGQLDIEYIISPSGEIMVKNTLNNLNPKLPHLPRFGNNVIIKKEYQNIEWFGRGPHENYNDRNTAALVGIYKSSVADLYYPYIRPQENGYKTDVRWLTCTNSEGKGIKIEGTQLLGFSAHHQYNDDFDAGKTKQQRHTTDVPQRDFVNINIDYKQTGVGGDNSWSKKALAHEEFRILPEDLEYSYRIIPLK</sequence>
<dbReference type="Gene3D" id="3.20.20.80">
    <property type="entry name" value="Glycosidases"/>
    <property type="match status" value="1"/>
</dbReference>
<dbReference type="InterPro" id="IPR013783">
    <property type="entry name" value="Ig-like_fold"/>
</dbReference>
<keyword evidence="7" id="KW-0106">Calcium</keyword>
<feature type="domain" description="Beta galactosidase small chain/" evidence="11">
    <location>
        <begin position="774"/>
        <end position="1063"/>
    </location>
</feature>
<comment type="similarity">
    <text evidence="3 10">Belongs to the glycosyl hydrolase 2 family.</text>
</comment>
<comment type="cofactor">
    <cofactor evidence="2">
        <name>Ca(2+)</name>
        <dbReference type="ChEBI" id="CHEBI:29108"/>
    </cofactor>
</comment>
<dbReference type="InterPro" id="IPR014718">
    <property type="entry name" value="GH-type_carb-bd"/>
</dbReference>
<dbReference type="Pfam" id="PF16353">
    <property type="entry name" value="LacZ_4"/>
    <property type="match status" value="1"/>
</dbReference>
<evidence type="ECO:0000256" key="6">
    <source>
        <dbReference type="ARBA" id="ARBA00022801"/>
    </source>
</evidence>
<dbReference type="SUPFAM" id="SSF74650">
    <property type="entry name" value="Galactose mutarotase-like"/>
    <property type="match status" value="1"/>
</dbReference>
<dbReference type="RefSeq" id="WP_303300548.1">
    <property type="nucleotide sequence ID" value="NZ_BAABDA010000042.1"/>
</dbReference>
<dbReference type="InterPro" id="IPR032312">
    <property type="entry name" value="LacZ_4"/>
</dbReference>
<dbReference type="PROSITE" id="PS00719">
    <property type="entry name" value="GLYCOSYL_HYDROL_F2_1"/>
    <property type="match status" value="1"/>
</dbReference>
<evidence type="ECO:0000256" key="2">
    <source>
        <dbReference type="ARBA" id="ARBA00001913"/>
    </source>
</evidence>
<protein>
    <recommendedName>
        <fullName evidence="5 10">Beta-galactosidase</fullName>
        <ecNumber evidence="5 10">3.2.1.23</ecNumber>
    </recommendedName>
    <alternativeName>
        <fullName evidence="9 10">Lactase</fullName>
    </alternativeName>
</protein>
<dbReference type="PANTHER" id="PTHR46323">
    <property type="entry name" value="BETA-GALACTOSIDASE"/>
    <property type="match status" value="1"/>
</dbReference>
<dbReference type="Gene3D" id="2.60.40.10">
    <property type="entry name" value="Immunoglobulins"/>
    <property type="match status" value="2"/>
</dbReference>
<proteinExistence type="inferred from homology"/>
<reference evidence="12" key="1">
    <citation type="submission" date="2023-07" db="EMBL/GenBank/DDBJ databases">
        <title>Two novel species in the genus Flavivirga.</title>
        <authorList>
            <person name="Kwon K."/>
        </authorList>
    </citation>
    <scope>NUCLEOTIDE SEQUENCE</scope>
    <source>
        <strain evidence="12">KACC 14158</strain>
    </source>
</reference>
<dbReference type="Gene3D" id="2.60.120.260">
    <property type="entry name" value="Galactose-binding domain-like"/>
    <property type="match status" value="1"/>
</dbReference>
<comment type="catalytic activity">
    <reaction evidence="1 10">
        <text>Hydrolysis of terminal non-reducing beta-D-galactose residues in beta-D-galactosides.</text>
        <dbReference type="EC" id="3.2.1.23"/>
    </reaction>
</comment>
<evidence type="ECO:0000256" key="7">
    <source>
        <dbReference type="ARBA" id="ARBA00022837"/>
    </source>
</evidence>
<dbReference type="InterPro" id="IPR011013">
    <property type="entry name" value="Gal_mutarotase_sf_dom"/>
</dbReference>
<dbReference type="PRINTS" id="PR00132">
    <property type="entry name" value="GLHYDRLASE2"/>
</dbReference>
<dbReference type="InterPro" id="IPR036156">
    <property type="entry name" value="Beta-gal/glucu_dom_sf"/>
</dbReference>
<dbReference type="SMART" id="SM01038">
    <property type="entry name" value="Bgal_small_N"/>
    <property type="match status" value="1"/>
</dbReference>
<dbReference type="PROSITE" id="PS51257">
    <property type="entry name" value="PROKAR_LIPOPROTEIN"/>
    <property type="match status" value="1"/>
</dbReference>
<keyword evidence="6 10" id="KW-0378">Hydrolase</keyword>
<dbReference type="GO" id="GO:0016787">
    <property type="term" value="F:hydrolase activity"/>
    <property type="evidence" value="ECO:0007669"/>
    <property type="project" value="UniProtKB-KW"/>
</dbReference>
<evidence type="ECO:0000256" key="4">
    <source>
        <dbReference type="ARBA" id="ARBA00011245"/>
    </source>
</evidence>
<dbReference type="InterPro" id="IPR006102">
    <property type="entry name" value="Ig-like_GH2"/>
</dbReference>
<dbReference type="EC" id="3.2.1.23" evidence="5 10"/>
<dbReference type="InterPro" id="IPR004199">
    <property type="entry name" value="B-gal_small/dom_5"/>
</dbReference>
<dbReference type="Pfam" id="PF00703">
    <property type="entry name" value="Glyco_hydro_2"/>
    <property type="match status" value="1"/>
</dbReference>
<dbReference type="SUPFAM" id="SSF49303">
    <property type="entry name" value="beta-Galactosidase/glucuronidase domain"/>
    <property type="match status" value="2"/>
</dbReference>
<comment type="subunit">
    <text evidence="4">Monomer.</text>
</comment>
<dbReference type="Pfam" id="PF02837">
    <property type="entry name" value="Glyco_hydro_2_N"/>
    <property type="match status" value="1"/>
</dbReference>
<keyword evidence="13" id="KW-1185">Reference proteome</keyword>
<dbReference type="InterPro" id="IPR050347">
    <property type="entry name" value="Bact_Beta-galactosidase"/>
</dbReference>
<dbReference type="InterPro" id="IPR023230">
    <property type="entry name" value="Glyco_hydro_2_CS"/>
</dbReference>
<evidence type="ECO:0000313" key="12">
    <source>
        <dbReference type="EMBL" id="MDO5973460.1"/>
    </source>
</evidence>
<evidence type="ECO:0000256" key="8">
    <source>
        <dbReference type="ARBA" id="ARBA00023295"/>
    </source>
</evidence>
<name>A0ABT8WK01_9FLAO</name>
<dbReference type="InterPro" id="IPR008979">
    <property type="entry name" value="Galactose-bd-like_sf"/>
</dbReference>
<keyword evidence="8 10" id="KW-0326">Glycosidase</keyword>
<dbReference type="Proteomes" id="UP001176806">
    <property type="component" value="Unassembled WGS sequence"/>
</dbReference>
<dbReference type="Pfam" id="PF02929">
    <property type="entry name" value="Bgal_small_N"/>
    <property type="match status" value="1"/>
</dbReference>
<dbReference type="Pfam" id="PF02836">
    <property type="entry name" value="Glyco_hydro_2_C"/>
    <property type="match status" value="1"/>
</dbReference>
<dbReference type="SUPFAM" id="SSF49785">
    <property type="entry name" value="Galactose-binding domain-like"/>
    <property type="match status" value="1"/>
</dbReference>
<evidence type="ECO:0000313" key="13">
    <source>
        <dbReference type="Proteomes" id="UP001176806"/>
    </source>
</evidence>
<evidence type="ECO:0000259" key="11">
    <source>
        <dbReference type="SMART" id="SM01038"/>
    </source>
</evidence>
<evidence type="ECO:0000256" key="9">
    <source>
        <dbReference type="ARBA" id="ARBA00032230"/>
    </source>
</evidence>
<dbReference type="InterPro" id="IPR006101">
    <property type="entry name" value="Glyco_hydro_2"/>
</dbReference>
<dbReference type="Gene3D" id="2.70.98.10">
    <property type="match status" value="1"/>
</dbReference>
<dbReference type="PANTHER" id="PTHR46323:SF2">
    <property type="entry name" value="BETA-GALACTOSIDASE"/>
    <property type="match status" value="1"/>
</dbReference>
<comment type="caution">
    <text evidence="12">The sequence shown here is derived from an EMBL/GenBank/DDBJ whole genome shotgun (WGS) entry which is preliminary data.</text>
</comment>
<accession>A0ABT8WK01</accession>
<dbReference type="InterPro" id="IPR006104">
    <property type="entry name" value="Glyco_hydro_2_N"/>
</dbReference>
<evidence type="ECO:0000256" key="10">
    <source>
        <dbReference type="RuleBase" id="RU361154"/>
    </source>
</evidence>